<protein>
    <submittedName>
        <fullName evidence="2">Uncharacterized protein</fullName>
    </submittedName>
</protein>
<keyword evidence="1" id="KW-1133">Transmembrane helix</keyword>
<name>A0ABS9KPX1_9BACT</name>
<keyword evidence="1" id="KW-0812">Transmembrane</keyword>
<comment type="caution">
    <text evidence="2">The sequence shown here is derived from an EMBL/GenBank/DDBJ whole genome shotgun (WGS) entry which is preliminary data.</text>
</comment>
<feature type="transmembrane region" description="Helical" evidence="1">
    <location>
        <begin position="6"/>
        <end position="25"/>
    </location>
</feature>
<evidence type="ECO:0000313" key="2">
    <source>
        <dbReference type="EMBL" id="MCG2614364.1"/>
    </source>
</evidence>
<dbReference type="EMBL" id="JAKLTR010000004">
    <property type="protein sequence ID" value="MCG2614364.1"/>
    <property type="molecule type" value="Genomic_DNA"/>
</dbReference>
<organism evidence="2 3">
    <name type="scientific">Terrimonas ginsenosidimutans</name>
    <dbReference type="NCBI Taxonomy" id="2908004"/>
    <lineage>
        <taxon>Bacteria</taxon>
        <taxon>Pseudomonadati</taxon>
        <taxon>Bacteroidota</taxon>
        <taxon>Chitinophagia</taxon>
        <taxon>Chitinophagales</taxon>
        <taxon>Chitinophagaceae</taxon>
        <taxon>Terrimonas</taxon>
    </lineage>
</organism>
<dbReference type="RefSeq" id="WP_237870703.1">
    <property type="nucleotide sequence ID" value="NZ_JAKLTR010000004.1"/>
</dbReference>
<proteinExistence type="predicted"/>
<sequence length="73" mass="8261">MSAIYKIVLTVIVAGFALFAGYRLFRYFNEKIQDSARGRDILAYAVLFFLVCAGLFFGSFTALALVYQFLRDS</sequence>
<evidence type="ECO:0000313" key="3">
    <source>
        <dbReference type="Proteomes" id="UP001165367"/>
    </source>
</evidence>
<reference evidence="2" key="1">
    <citation type="submission" date="2022-01" db="EMBL/GenBank/DDBJ databases">
        <authorList>
            <person name="Jo J.-H."/>
            <person name="Im W.-T."/>
        </authorList>
    </citation>
    <scope>NUCLEOTIDE SEQUENCE</scope>
    <source>
        <strain evidence="2">NA20</strain>
    </source>
</reference>
<keyword evidence="3" id="KW-1185">Reference proteome</keyword>
<dbReference type="Proteomes" id="UP001165367">
    <property type="component" value="Unassembled WGS sequence"/>
</dbReference>
<accession>A0ABS9KPX1</accession>
<evidence type="ECO:0000256" key="1">
    <source>
        <dbReference type="SAM" id="Phobius"/>
    </source>
</evidence>
<keyword evidence="1" id="KW-0472">Membrane</keyword>
<gene>
    <name evidence="2" type="ORF">LZZ85_08730</name>
</gene>
<feature type="transmembrane region" description="Helical" evidence="1">
    <location>
        <begin position="46"/>
        <end position="70"/>
    </location>
</feature>